<keyword evidence="3" id="KW-1185">Reference proteome</keyword>
<dbReference type="InterPro" id="IPR058247">
    <property type="entry name" value="DUF1453"/>
</dbReference>
<keyword evidence="1" id="KW-0812">Transmembrane</keyword>
<name>A0ABY3AZP7_9BACL</name>
<feature type="transmembrane region" description="Helical" evidence="1">
    <location>
        <begin position="34"/>
        <end position="54"/>
    </location>
</feature>
<feature type="transmembrane region" description="Helical" evidence="1">
    <location>
        <begin position="6"/>
        <end position="22"/>
    </location>
</feature>
<protein>
    <submittedName>
        <fullName evidence="2">DUF1453 family protein</fullName>
    </submittedName>
</protein>
<organism evidence="2 3">
    <name type="scientific">Paenibacillus ottowii</name>
    <dbReference type="NCBI Taxonomy" id="2315729"/>
    <lineage>
        <taxon>Bacteria</taxon>
        <taxon>Bacillati</taxon>
        <taxon>Bacillota</taxon>
        <taxon>Bacilli</taxon>
        <taxon>Bacillales</taxon>
        <taxon>Paenibacillaceae</taxon>
        <taxon>Paenibacillus</taxon>
    </lineage>
</organism>
<comment type="caution">
    <text evidence="2">The sequence shown here is derived from an EMBL/GenBank/DDBJ whole genome shotgun (WGS) entry which is preliminary data.</text>
</comment>
<evidence type="ECO:0000313" key="3">
    <source>
        <dbReference type="Proteomes" id="UP000319219"/>
    </source>
</evidence>
<feature type="transmembrane region" description="Helical" evidence="1">
    <location>
        <begin position="66"/>
        <end position="85"/>
    </location>
</feature>
<evidence type="ECO:0000256" key="1">
    <source>
        <dbReference type="SAM" id="Phobius"/>
    </source>
</evidence>
<dbReference type="EMBL" id="VIJZ01000010">
    <property type="protein sequence ID" value="TQR96868.1"/>
    <property type="molecule type" value="Genomic_DNA"/>
</dbReference>
<feature type="transmembrane region" description="Helical" evidence="1">
    <location>
        <begin position="105"/>
        <end position="126"/>
    </location>
</feature>
<gene>
    <name evidence="2" type="ORF">FKV70_21335</name>
</gene>
<keyword evidence="1" id="KW-0472">Membrane</keyword>
<dbReference type="Proteomes" id="UP000319219">
    <property type="component" value="Unassembled WGS sequence"/>
</dbReference>
<proteinExistence type="predicted"/>
<dbReference type="PANTHER" id="PTHR39164:SF1">
    <property type="entry name" value="PROTEIN CCDC"/>
    <property type="match status" value="1"/>
</dbReference>
<dbReference type="PANTHER" id="PTHR39164">
    <property type="entry name" value="PROTEIN CCDC"/>
    <property type="match status" value="1"/>
</dbReference>
<dbReference type="InterPro" id="IPR031306">
    <property type="entry name" value="CcdC"/>
</dbReference>
<sequence length="164" mass="18819">MTTIFIYALMAVLVGLMIWLRTKRRRGPVKGNGFRILLPLFIAFPLMMVSLYQLMHIPGQTHALPAFWELLVAGLLGVLFGYVILLHTAYEKRDDGLIYPKPNQYFKYIIIAIILIRVVLTQYLSSLGTSEISMLAITMALVYISIWRIGSFIKFRRTLSVSQY</sequence>
<feature type="transmembrane region" description="Helical" evidence="1">
    <location>
        <begin position="132"/>
        <end position="150"/>
    </location>
</feature>
<dbReference type="RefSeq" id="WP_142614264.1">
    <property type="nucleotide sequence ID" value="NZ_VIJZ01000010.1"/>
</dbReference>
<reference evidence="2 3" key="1">
    <citation type="submission" date="2019-07" db="EMBL/GenBank/DDBJ databases">
        <title>Paenibacillus ottowii sp. nov. isolated from a fermentation system processing bovine manure.</title>
        <authorList>
            <person name="Velazquez L.F."/>
            <person name="Rajbanshi S."/>
            <person name="Guan S."/>
            <person name="Hinchee M."/>
            <person name="Welsh A."/>
        </authorList>
    </citation>
    <scope>NUCLEOTIDE SEQUENCE [LARGE SCALE GENOMIC DNA]</scope>
    <source>
        <strain evidence="2 3">MS2379</strain>
    </source>
</reference>
<accession>A0ABY3AZP7</accession>
<keyword evidence="1" id="KW-1133">Transmembrane helix</keyword>
<dbReference type="Pfam" id="PF07301">
    <property type="entry name" value="DUF1453"/>
    <property type="match status" value="1"/>
</dbReference>
<evidence type="ECO:0000313" key="2">
    <source>
        <dbReference type="EMBL" id="TQR96868.1"/>
    </source>
</evidence>